<dbReference type="Proteomes" id="UP000179243">
    <property type="component" value="Unassembled WGS sequence"/>
</dbReference>
<sequence length="95" mass="10918">MRGADVRAVDFVVYQDNRVQRLIQVCWDPGDPLTREREMRALVTAGNDLACKDLLMLTRSVEKVKEFSWFGRSGTVRSMPVRKWLMEAESDGVAR</sequence>
<evidence type="ECO:0000313" key="2">
    <source>
        <dbReference type="Proteomes" id="UP000179243"/>
    </source>
</evidence>
<dbReference type="EMBL" id="MFYX01000140">
    <property type="protein sequence ID" value="OGK00778.1"/>
    <property type="molecule type" value="Genomic_DNA"/>
</dbReference>
<proteinExistence type="predicted"/>
<comment type="caution">
    <text evidence="1">The sequence shown here is derived from an EMBL/GenBank/DDBJ whole genome shotgun (WGS) entry which is preliminary data.</text>
</comment>
<organism evidence="1 2">
    <name type="scientific">Candidatus Raymondbacteria bacterium RIFOXYD12_FULL_49_13</name>
    <dbReference type="NCBI Taxonomy" id="1817890"/>
    <lineage>
        <taxon>Bacteria</taxon>
        <taxon>Raymondiibacteriota</taxon>
    </lineage>
</organism>
<gene>
    <name evidence="1" type="ORF">A2519_14655</name>
</gene>
<protein>
    <recommendedName>
        <fullName evidence="3">DUF4143 domain-containing protein</fullName>
    </recommendedName>
</protein>
<name>A0A1F7F2F0_UNCRA</name>
<evidence type="ECO:0000313" key="1">
    <source>
        <dbReference type="EMBL" id="OGK00778.1"/>
    </source>
</evidence>
<reference evidence="1 2" key="1">
    <citation type="journal article" date="2016" name="Nat. Commun.">
        <title>Thousands of microbial genomes shed light on interconnected biogeochemical processes in an aquifer system.</title>
        <authorList>
            <person name="Anantharaman K."/>
            <person name="Brown C.T."/>
            <person name="Hug L.A."/>
            <person name="Sharon I."/>
            <person name="Castelle C.J."/>
            <person name="Probst A.J."/>
            <person name="Thomas B.C."/>
            <person name="Singh A."/>
            <person name="Wilkins M.J."/>
            <person name="Karaoz U."/>
            <person name="Brodie E.L."/>
            <person name="Williams K.H."/>
            <person name="Hubbard S.S."/>
            <person name="Banfield J.F."/>
        </authorList>
    </citation>
    <scope>NUCLEOTIDE SEQUENCE [LARGE SCALE GENOMIC DNA]</scope>
</reference>
<evidence type="ECO:0008006" key="3">
    <source>
        <dbReference type="Google" id="ProtNLM"/>
    </source>
</evidence>
<dbReference type="AlphaFoldDB" id="A0A1F7F2F0"/>
<accession>A0A1F7F2F0</accession>